<feature type="transmembrane region" description="Helical" evidence="1">
    <location>
        <begin position="15"/>
        <end position="39"/>
    </location>
</feature>
<keyword evidence="1" id="KW-0472">Membrane</keyword>
<evidence type="ECO:0000313" key="2">
    <source>
        <dbReference type="EMBL" id="EEF75651.1"/>
    </source>
</evidence>
<dbReference type="STRING" id="547042.BACCOPRO_01141"/>
<dbReference type="Proteomes" id="UP000014073">
    <property type="component" value="Unassembled WGS sequence"/>
</dbReference>
<gene>
    <name evidence="2" type="ORF">BACCOPRO_01141</name>
</gene>
<dbReference type="EMBL" id="ACBW01000090">
    <property type="protein sequence ID" value="EEF75651.1"/>
    <property type="molecule type" value="Genomic_DNA"/>
</dbReference>
<name>S0FAX3_9BACT</name>
<comment type="caution">
    <text evidence="2">The sequence shown here is derived from an EMBL/GenBank/DDBJ whole genome shotgun (WGS) entry which is preliminary data.</text>
</comment>
<evidence type="ECO:0000256" key="1">
    <source>
        <dbReference type="SAM" id="Phobius"/>
    </source>
</evidence>
<keyword evidence="3" id="KW-1185">Reference proteome</keyword>
<dbReference type="AlphaFoldDB" id="S0FAX3"/>
<keyword evidence="1" id="KW-1133">Transmembrane helix</keyword>
<protein>
    <submittedName>
        <fullName evidence="2">Uncharacterized protein</fullName>
    </submittedName>
</protein>
<organism evidence="2 3">
    <name type="scientific">Phocaeicola coprophilus DSM 18228 = JCM 13818</name>
    <dbReference type="NCBI Taxonomy" id="547042"/>
    <lineage>
        <taxon>Bacteria</taxon>
        <taxon>Pseudomonadati</taxon>
        <taxon>Bacteroidota</taxon>
        <taxon>Bacteroidia</taxon>
        <taxon>Bacteroidales</taxon>
        <taxon>Bacteroidaceae</taxon>
        <taxon>Phocaeicola</taxon>
    </lineage>
</organism>
<evidence type="ECO:0000313" key="3">
    <source>
        <dbReference type="Proteomes" id="UP000014073"/>
    </source>
</evidence>
<proteinExistence type="predicted"/>
<keyword evidence="1" id="KW-0812">Transmembrane</keyword>
<accession>S0FAX3</accession>
<sequence>MNCSSIPDYTHALDLVVALGGIPSAFSFSFQTIIPVMIYQSTKFQSNEQQEEKRGADRLFLLRSVPARLSPNKQI</sequence>
<reference evidence="2 3" key="1">
    <citation type="submission" date="2008-12" db="EMBL/GenBank/DDBJ databases">
        <authorList>
            <person name="Fulton L."/>
            <person name="Clifton S."/>
            <person name="Fulton B."/>
            <person name="Xu J."/>
            <person name="Minx P."/>
            <person name="Pepin K.H."/>
            <person name="Johnson M."/>
            <person name="Bhonagiri V."/>
            <person name="Nash W.E."/>
            <person name="Mardis E.R."/>
            <person name="Wilson R.K."/>
        </authorList>
    </citation>
    <scope>NUCLEOTIDE SEQUENCE [LARGE SCALE GENOMIC DNA]</scope>
    <source>
        <strain evidence="2 3">DSM 18228</strain>
    </source>
</reference>
<dbReference type="HOGENOM" id="CLU_2663351_0_0_10"/>